<evidence type="ECO:0000313" key="2">
    <source>
        <dbReference type="Proteomes" id="UP001310022"/>
    </source>
</evidence>
<name>A0AAN4W3K2_9BACT</name>
<keyword evidence="2" id="KW-1185">Reference proteome</keyword>
<accession>A0AAN4W3K2</accession>
<protein>
    <submittedName>
        <fullName evidence="1">Uncharacterized protein</fullName>
    </submittedName>
</protein>
<gene>
    <name evidence="1" type="ORF">PEDI_55680</name>
</gene>
<evidence type="ECO:0000313" key="1">
    <source>
        <dbReference type="EMBL" id="GJM65016.1"/>
    </source>
</evidence>
<sequence>MIKNIALSIVIILICCYCSLSSNEKCNFVKADISLNNLTEKEILKELGSPSNISKIIITKNYTGFEYQDFSMITNDLGENDTVEVMELKWTNEVNRVIWLKKEEKVWTSFDNLTWRGDILF</sequence>
<comment type="caution">
    <text evidence="1">The sequence shown here is derived from an EMBL/GenBank/DDBJ whole genome shotgun (WGS) entry which is preliminary data.</text>
</comment>
<dbReference type="Proteomes" id="UP001310022">
    <property type="component" value="Unassembled WGS sequence"/>
</dbReference>
<proteinExistence type="predicted"/>
<dbReference type="RefSeq" id="WP_338240083.1">
    <property type="nucleotide sequence ID" value="NZ_BQKE01000010.1"/>
</dbReference>
<dbReference type="AlphaFoldDB" id="A0AAN4W3K2"/>
<dbReference type="EMBL" id="BQKE01000010">
    <property type="protein sequence ID" value="GJM65016.1"/>
    <property type="molecule type" value="Genomic_DNA"/>
</dbReference>
<reference evidence="1 2" key="1">
    <citation type="submission" date="2021-12" db="EMBL/GenBank/DDBJ databases">
        <title>Genome sequencing of bacteria with rrn-lacking chromosome and rrn-plasmid.</title>
        <authorList>
            <person name="Anda M."/>
            <person name="Iwasaki W."/>
        </authorList>
    </citation>
    <scope>NUCLEOTIDE SEQUENCE [LARGE SCALE GENOMIC DNA]</scope>
    <source>
        <strain evidence="1 2">NBRC 15940</strain>
    </source>
</reference>
<organism evidence="1 2">
    <name type="scientific">Persicobacter diffluens</name>
    <dbReference type="NCBI Taxonomy" id="981"/>
    <lineage>
        <taxon>Bacteria</taxon>
        <taxon>Pseudomonadati</taxon>
        <taxon>Bacteroidota</taxon>
        <taxon>Cytophagia</taxon>
        <taxon>Cytophagales</taxon>
        <taxon>Persicobacteraceae</taxon>
        <taxon>Persicobacter</taxon>
    </lineage>
</organism>